<dbReference type="AlphaFoldDB" id="A0A168FVU1"/>
<name>A0A168FVU1_CORDF</name>
<gene>
    <name evidence="2" type="ORF">LEL_07672</name>
</gene>
<dbReference type="OrthoDB" id="2117996at2759"/>
<keyword evidence="1" id="KW-0732">Signal</keyword>
<evidence type="ECO:0000313" key="3">
    <source>
        <dbReference type="Proteomes" id="UP000076881"/>
    </source>
</evidence>
<evidence type="ECO:0000313" key="2">
    <source>
        <dbReference type="EMBL" id="OAA75684.1"/>
    </source>
</evidence>
<protein>
    <recommendedName>
        <fullName evidence="4">Cell wall galactomannoprotein</fullName>
    </recommendedName>
</protein>
<dbReference type="EMBL" id="AZHF01000005">
    <property type="protein sequence ID" value="OAA75684.1"/>
    <property type="molecule type" value="Genomic_DNA"/>
</dbReference>
<feature type="chain" id="PRO_5007896979" description="Cell wall galactomannoprotein" evidence="1">
    <location>
        <begin position="20"/>
        <end position="211"/>
    </location>
</feature>
<dbReference type="Proteomes" id="UP000076881">
    <property type="component" value="Unassembled WGS sequence"/>
</dbReference>
<evidence type="ECO:0008006" key="4">
    <source>
        <dbReference type="Google" id="ProtNLM"/>
    </source>
</evidence>
<evidence type="ECO:0000256" key="1">
    <source>
        <dbReference type="SAM" id="SignalP"/>
    </source>
</evidence>
<proteinExistence type="predicted"/>
<sequence>MVSYTSLCIAMGLLSLTSATPLAKHQAQGLSASSILVKKDTEVVEAAAAFKCQIQTGTNVFRPHLAGWNPTKQEVEMAVTAWLNEVCTVNDFLNSKGTSLAVATAWATDEPNELAILSAVKGLSKEGQNAAAVLRANFPSVLGNLDNIKTGSAPTKDASAAINFDRCCQVVPSVAVLVDAAVKATGAFGGVAPKPEYPNVCSRFECSVASI</sequence>
<comment type="caution">
    <text evidence="2">The sequence shown here is derived from an EMBL/GenBank/DDBJ whole genome shotgun (WGS) entry which is preliminary data.</text>
</comment>
<feature type="signal peptide" evidence="1">
    <location>
        <begin position="1"/>
        <end position="19"/>
    </location>
</feature>
<accession>A0A168FVU1</accession>
<keyword evidence="3" id="KW-1185">Reference proteome</keyword>
<organism evidence="2 3">
    <name type="scientific">Akanthomyces lecanii RCEF 1005</name>
    <dbReference type="NCBI Taxonomy" id="1081108"/>
    <lineage>
        <taxon>Eukaryota</taxon>
        <taxon>Fungi</taxon>
        <taxon>Dikarya</taxon>
        <taxon>Ascomycota</taxon>
        <taxon>Pezizomycotina</taxon>
        <taxon>Sordariomycetes</taxon>
        <taxon>Hypocreomycetidae</taxon>
        <taxon>Hypocreales</taxon>
        <taxon>Cordycipitaceae</taxon>
        <taxon>Akanthomyces</taxon>
        <taxon>Cordyceps confragosa</taxon>
    </lineage>
</organism>
<reference evidence="2 3" key="1">
    <citation type="journal article" date="2016" name="Genome Biol. Evol.">
        <title>Divergent and convergent evolution of fungal pathogenicity.</title>
        <authorList>
            <person name="Shang Y."/>
            <person name="Xiao G."/>
            <person name="Zheng P."/>
            <person name="Cen K."/>
            <person name="Zhan S."/>
            <person name="Wang C."/>
        </authorList>
    </citation>
    <scope>NUCLEOTIDE SEQUENCE [LARGE SCALE GENOMIC DNA]</scope>
    <source>
        <strain evidence="2 3">RCEF 1005</strain>
    </source>
</reference>